<evidence type="ECO:0000313" key="2">
    <source>
        <dbReference type="EMBL" id="CAK9049286.1"/>
    </source>
</evidence>
<organism evidence="2 3">
    <name type="scientific">Durusdinium trenchii</name>
    <dbReference type="NCBI Taxonomy" id="1381693"/>
    <lineage>
        <taxon>Eukaryota</taxon>
        <taxon>Sar</taxon>
        <taxon>Alveolata</taxon>
        <taxon>Dinophyceae</taxon>
        <taxon>Suessiales</taxon>
        <taxon>Symbiodiniaceae</taxon>
        <taxon>Durusdinium</taxon>
    </lineage>
</organism>
<dbReference type="Proteomes" id="UP001642464">
    <property type="component" value="Unassembled WGS sequence"/>
</dbReference>
<name>A0ABP0MCS9_9DINO</name>
<protein>
    <submittedName>
        <fullName evidence="2">Uncharacterized protein</fullName>
    </submittedName>
</protein>
<dbReference type="EMBL" id="CAXAMM010021112">
    <property type="protein sequence ID" value="CAK9049286.1"/>
    <property type="molecule type" value="Genomic_DNA"/>
</dbReference>
<accession>A0ABP0MCS9</accession>
<proteinExistence type="predicted"/>
<feature type="signal peptide" evidence="1">
    <location>
        <begin position="1"/>
        <end position="21"/>
    </location>
</feature>
<evidence type="ECO:0000313" key="3">
    <source>
        <dbReference type="Proteomes" id="UP001642464"/>
    </source>
</evidence>
<keyword evidence="1" id="KW-0732">Signal</keyword>
<keyword evidence="3" id="KW-1185">Reference proteome</keyword>
<gene>
    <name evidence="2" type="ORF">SCF082_LOCUS27328</name>
</gene>
<feature type="chain" id="PRO_5047203184" evidence="1">
    <location>
        <begin position="22"/>
        <end position="341"/>
    </location>
</feature>
<evidence type="ECO:0000256" key="1">
    <source>
        <dbReference type="SAM" id="SignalP"/>
    </source>
</evidence>
<comment type="caution">
    <text evidence="2">The sequence shown here is derived from an EMBL/GenBank/DDBJ whole genome shotgun (WGS) entry which is preliminary data.</text>
</comment>
<reference evidence="2 3" key="1">
    <citation type="submission" date="2024-02" db="EMBL/GenBank/DDBJ databases">
        <authorList>
            <person name="Chen Y."/>
            <person name="Shah S."/>
            <person name="Dougan E. K."/>
            <person name="Thang M."/>
            <person name="Chan C."/>
        </authorList>
    </citation>
    <scope>NUCLEOTIDE SEQUENCE [LARGE SCALE GENOMIC DNA]</scope>
</reference>
<sequence length="341" mass="38505">MTNSWLFVMLAVAATKEMEHCEDSSSSTFFLQTQQMLRQRTSTECGYLVNGSLGDALTFNNNNCKYHIHGNDCHRPIPDVMAEHPGVDGFCYFNAVAMYIYYSPPSSDPDQYVKSAWSGVTGLRLTGAYHGLNSGPSVVYHFEGKEIHDHIDVEHYIYDDIYGYSLGVLQGQGRTLEQLRNPAVWEELTRENCKEIQDTYQFTKDELVLEDILDMNMPILAMSHCAGGLILELGARQVLMELALARPWHWHLRCTALPFPMSSVSYVTEKAEYVSPSDCKAITPKEFARHHYMKCLLSIRHAAHDTAYLFARACLRHENGTASIGHFSQCPFDLEAAAGHF</sequence>